<dbReference type="SUPFAM" id="SSF53244">
    <property type="entry name" value="MurD-like peptide ligases, peptide-binding domain"/>
    <property type="match status" value="1"/>
</dbReference>
<accession>A0A1G2DFT9</accession>
<organism evidence="13 14">
    <name type="scientific">Candidatus Lloydbacteria bacterium RIFCSPLOWO2_01_FULL_50_20</name>
    <dbReference type="NCBI Taxonomy" id="1798665"/>
    <lineage>
        <taxon>Bacteria</taxon>
        <taxon>Candidatus Lloydiibacteriota</taxon>
    </lineage>
</organism>
<dbReference type="Proteomes" id="UP000178534">
    <property type="component" value="Unassembled WGS sequence"/>
</dbReference>
<feature type="transmembrane region" description="Helical" evidence="10">
    <location>
        <begin position="12"/>
        <end position="33"/>
    </location>
</feature>
<dbReference type="InterPro" id="IPR005761">
    <property type="entry name" value="UDP-N-AcMur-Glu-dNH2Pim_ligase"/>
</dbReference>
<dbReference type="Pfam" id="PF08245">
    <property type="entry name" value="Mur_ligase_M"/>
    <property type="match status" value="1"/>
</dbReference>
<dbReference type="InterPro" id="IPR018109">
    <property type="entry name" value="Folylpolyglutamate_synth_CS"/>
</dbReference>
<evidence type="ECO:0000313" key="14">
    <source>
        <dbReference type="Proteomes" id="UP000178534"/>
    </source>
</evidence>
<evidence type="ECO:0000256" key="6">
    <source>
        <dbReference type="ARBA" id="ARBA00022960"/>
    </source>
</evidence>
<keyword evidence="9" id="KW-0132">Cell division</keyword>
<dbReference type="PANTHER" id="PTHR23135:SF4">
    <property type="entry name" value="UDP-N-ACETYLMURAMOYL-L-ALANYL-D-GLUTAMATE--2,6-DIAMINOPIMELATE LIGASE MURE HOMOLOG, CHLOROPLASTIC"/>
    <property type="match status" value="1"/>
</dbReference>
<proteinExistence type="inferred from homology"/>
<dbReference type="SUPFAM" id="SSF53623">
    <property type="entry name" value="MurD-like peptide ligases, catalytic domain"/>
    <property type="match status" value="1"/>
</dbReference>
<protein>
    <recommendedName>
        <fullName evidence="15">UDP-N-acetylmuramoyl-L-alanyl-D-glutamate--2, 6-diaminopimelate ligase</fullName>
    </recommendedName>
</protein>
<comment type="caution">
    <text evidence="13">The sequence shown here is derived from an EMBL/GenBank/DDBJ whole genome shotgun (WGS) entry which is preliminary data.</text>
</comment>
<dbReference type="Pfam" id="PF02875">
    <property type="entry name" value="Mur_ligase_C"/>
    <property type="match status" value="1"/>
</dbReference>
<dbReference type="PROSITE" id="PS01011">
    <property type="entry name" value="FOLYLPOLYGLU_SYNT_1"/>
    <property type="match status" value="1"/>
</dbReference>
<gene>
    <name evidence="13" type="ORF">A2942_02620</name>
</gene>
<dbReference type="GO" id="GO:0004326">
    <property type="term" value="F:tetrahydrofolylpolyglutamate synthase activity"/>
    <property type="evidence" value="ECO:0007669"/>
    <property type="project" value="InterPro"/>
</dbReference>
<dbReference type="AlphaFoldDB" id="A0A1G2DFT9"/>
<feature type="domain" description="Mur ligase central" evidence="12">
    <location>
        <begin position="45"/>
        <end position="242"/>
    </location>
</feature>
<evidence type="ECO:0000256" key="4">
    <source>
        <dbReference type="ARBA" id="ARBA00022741"/>
    </source>
</evidence>
<dbReference type="GO" id="GO:0005524">
    <property type="term" value="F:ATP binding"/>
    <property type="evidence" value="ECO:0007669"/>
    <property type="project" value="UniProtKB-KW"/>
</dbReference>
<evidence type="ECO:0000256" key="8">
    <source>
        <dbReference type="ARBA" id="ARBA00023316"/>
    </source>
</evidence>
<keyword evidence="10" id="KW-0812">Transmembrane</keyword>
<keyword evidence="4" id="KW-0547">Nucleotide-binding</keyword>
<evidence type="ECO:0000256" key="2">
    <source>
        <dbReference type="ARBA" id="ARBA00022490"/>
    </source>
</evidence>
<dbReference type="InterPro" id="IPR013221">
    <property type="entry name" value="Mur_ligase_cen"/>
</dbReference>
<feature type="domain" description="Mur ligase C-terminal" evidence="11">
    <location>
        <begin position="264"/>
        <end position="377"/>
    </location>
</feature>
<evidence type="ECO:0000256" key="1">
    <source>
        <dbReference type="ARBA" id="ARBA00005898"/>
    </source>
</evidence>
<keyword evidence="6 9" id="KW-0133">Cell shape</keyword>
<dbReference type="NCBIfam" id="TIGR01085">
    <property type="entry name" value="murE"/>
    <property type="match status" value="1"/>
</dbReference>
<evidence type="ECO:0000256" key="7">
    <source>
        <dbReference type="ARBA" id="ARBA00022984"/>
    </source>
</evidence>
<dbReference type="Gene3D" id="3.40.1190.10">
    <property type="entry name" value="Mur-like, catalytic domain"/>
    <property type="match status" value="1"/>
</dbReference>
<keyword evidence="7 9" id="KW-0573">Peptidoglycan synthesis</keyword>
<sequence length="428" mass="48015">MLSEVKKYLPTFLLRSLMPPYHFLLAFLGAVYYRFPSRRLMVIGVTGTKGKTSVTEILNSILETSGASTAVLGTLRFKIGDRSERNLRKMTMPGRFFVQKFLRDAVDAGCAYAIIEMTSEGARQFRERFIDIDALIFTNLAPEHIESHGSYEKYRDAKLAIARTLSRSKKPNRFMVANADDKEAPRFLRVARVTPIPFRLQDGGPVTADDEHVELFFRNTRIATSLPGIFNVYNILAAATCAEALGIAPNIIAAGVARVPRIEGRMERVEMGQSFPVIVDYAHTPDSLEAVYKTFPAHEKICVLGNTGGGRDTWKRPVMGEIADRYCMEIILTNEDPYDEDPEKILKEIQSGIKNHIPHVILDRRSAIRRAIEMAREFTLRRAQGQNVAVLITGKGTDPYIMGPNGTKTSWDDRAVAREELTNMAPSR</sequence>
<keyword evidence="8 9" id="KW-0961">Cell wall biogenesis/degradation</keyword>
<evidence type="ECO:0000256" key="5">
    <source>
        <dbReference type="ARBA" id="ARBA00022840"/>
    </source>
</evidence>
<evidence type="ECO:0000256" key="10">
    <source>
        <dbReference type="SAM" id="Phobius"/>
    </source>
</evidence>
<dbReference type="GO" id="GO:0009252">
    <property type="term" value="P:peptidoglycan biosynthetic process"/>
    <property type="evidence" value="ECO:0007669"/>
    <property type="project" value="UniProtKB-UniPathway"/>
</dbReference>
<dbReference type="Gene3D" id="3.90.190.20">
    <property type="entry name" value="Mur ligase, C-terminal domain"/>
    <property type="match status" value="1"/>
</dbReference>
<dbReference type="EMBL" id="MHLP01000032">
    <property type="protein sequence ID" value="OGZ11821.1"/>
    <property type="molecule type" value="Genomic_DNA"/>
</dbReference>
<dbReference type="UniPathway" id="UPA00219"/>
<dbReference type="GO" id="GO:0008360">
    <property type="term" value="P:regulation of cell shape"/>
    <property type="evidence" value="ECO:0007669"/>
    <property type="project" value="UniProtKB-KW"/>
</dbReference>
<keyword evidence="5" id="KW-0067">ATP-binding</keyword>
<comment type="subcellular location">
    <subcellularLocation>
        <location evidence="9">Cytoplasm</location>
    </subcellularLocation>
</comment>
<keyword evidence="2" id="KW-0963">Cytoplasm</keyword>
<dbReference type="GO" id="GO:0071555">
    <property type="term" value="P:cell wall organization"/>
    <property type="evidence" value="ECO:0007669"/>
    <property type="project" value="UniProtKB-KW"/>
</dbReference>
<evidence type="ECO:0000259" key="11">
    <source>
        <dbReference type="Pfam" id="PF02875"/>
    </source>
</evidence>
<keyword evidence="10" id="KW-1133">Transmembrane helix</keyword>
<dbReference type="PANTHER" id="PTHR23135">
    <property type="entry name" value="MUR LIGASE FAMILY MEMBER"/>
    <property type="match status" value="1"/>
</dbReference>
<evidence type="ECO:0000256" key="9">
    <source>
        <dbReference type="RuleBase" id="RU004135"/>
    </source>
</evidence>
<name>A0A1G2DFT9_9BACT</name>
<evidence type="ECO:0000313" key="13">
    <source>
        <dbReference type="EMBL" id="OGZ11821.1"/>
    </source>
</evidence>
<dbReference type="GO" id="GO:0051301">
    <property type="term" value="P:cell division"/>
    <property type="evidence" value="ECO:0007669"/>
    <property type="project" value="UniProtKB-KW"/>
</dbReference>
<dbReference type="STRING" id="1798665.A2942_02620"/>
<comment type="pathway">
    <text evidence="9">Cell wall biogenesis; peptidoglycan biosynthesis.</text>
</comment>
<keyword evidence="10" id="KW-0472">Membrane</keyword>
<keyword evidence="3" id="KW-0436">Ligase</keyword>
<dbReference type="InterPro" id="IPR004101">
    <property type="entry name" value="Mur_ligase_C"/>
</dbReference>
<comment type="similarity">
    <text evidence="1">Belongs to the MurCDEF family. MurE subfamily.</text>
</comment>
<dbReference type="GO" id="GO:0005737">
    <property type="term" value="C:cytoplasm"/>
    <property type="evidence" value="ECO:0007669"/>
    <property type="project" value="UniProtKB-SubCell"/>
</dbReference>
<evidence type="ECO:0000259" key="12">
    <source>
        <dbReference type="Pfam" id="PF08245"/>
    </source>
</evidence>
<reference evidence="13 14" key="1">
    <citation type="journal article" date="2016" name="Nat. Commun.">
        <title>Thousands of microbial genomes shed light on interconnected biogeochemical processes in an aquifer system.</title>
        <authorList>
            <person name="Anantharaman K."/>
            <person name="Brown C.T."/>
            <person name="Hug L.A."/>
            <person name="Sharon I."/>
            <person name="Castelle C.J."/>
            <person name="Probst A.J."/>
            <person name="Thomas B.C."/>
            <person name="Singh A."/>
            <person name="Wilkins M.J."/>
            <person name="Karaoz U."/>
            <person name="Brodie E.L."/>
            <person name="Williams K.H."/>
            <person name="Hubbard S.S."/>
            <person name="Banfield J.F."/>
        </authorList>
    </citation>
    <scope>NUCLEOTIDE SEQUENCE [LARGE SCALE GENOMIC DNA]</scope>
</reference>
<evidence type="ECO:0000256" key="3">
    <source>
        <dbReference type="ARBA" id="ARBA00022598"/>
    </source>
</evidence>
<dbReference type="InterPro" id="IPR036565">
    <property type="entry name" value="Mur-like_cat_sf"/>
</dbReference>
<evidence type="ECO:0008006" key="15">
    <source>
        <dbReference type="Google" id="ProtNLM"/>
    </source>
</evidence>
<keyword evidence="9" id="KW-0131">Cell cycle</keyword>
<dbReference type="InterPro" id="IPR036615">
    <property type="entry name" value="Mur_ligase_C_dom_sf"/>
</dbReference>